<organism evidence="4 5">
    <name type="scientific">Enterovirga rhinocerotis</name>
    <dbReference type="NCBI Taxonomy" id="1339210"/>
    <lineage>
        <taxon>Bacteria</taxon>
        <taxon>Pseudomonadati</taxon>
        <taxon>Pseudomonadota</taxon>
        <taxon>Alphaproteobacteria</taxon>
        <taxon>Hyphomicrobiales</taxon>
        <taxon>Methylobacteriaceae</taxon>
        <taxon>Enterovirga</taxon>
    </lineage>
</organism>
<dbReference type="AlphaFoldDB" id="A0A4R7BY10"/>
<comment type="function">
    <text evidence="2">Antitoxin component of a type II toxin-antitoxin (TA) system.</text>
</comment>
<dbReference type="RefSeq" id="WP_133771923.1">
    <property type="nucleotide sequence ID" value="NZ_SNZR01000013.1"/>
</dbReference>
<comment type="similarity">
    <text evidence="1 2">Belongs to the phD/YefM antitoxin family.</text>
</comment>
<gene>
    <name evidence="4" type="ORF">EV668_3342</name>
</gene>
<dbReference type="GO" id="GO:0003677">
    <property type="term" value="F:DNA binding"/>
    <property type="evidence" value="ECO:0007669"/>
    <property type="project" value="UniProtKB-KW"/>
</dbReference>
<evidence type="ECO:0000256" key="3">
    <source>
        <dbReference type="SAM" id="MobiDB-lite"/>
    </source>
</evidence>
<dbReference type="EMBL" id="SNZR01000013">
    <property type="protein sequence ID" value="TDR90491.1"/>
    <property type="molecule type" value="Genomic_DNA"/>
</dbReference>
<dbReference type="Proteomes" id="UP000295122">
    <property type="component" value="Unassembled WGS sequence"/>
</dbReference>
<name>A0A4R7BY10_9HYPH</name>
<comment type="caution">
    <text evidence="4">The sequence shown here is derived from an EMBL/GenBank/DDBJ whole genome shotgun (WGS) entry which is preliminary data.</text>
</comment>
<dbReference type="Gene3D" id="3.40.1620.10">
    <property type="entry name" value="YefM-like domain"/>
    <property type="match status" value="1"/>
</dbReference>
<dbReference type="InterPro" id="IPR006442">
    <property type="entry name" value="Antitoxin_Phd/YefM"/>
</dbReference>
<evidence type="ECO:0000313" key="5">
    <source>
        <dbReference type="Proteomes" id="UP000295122"/>
    </source>
</evidence>
<dbReference type="SUPFAM" id="SSF143120">
    <property type="entry name" value="YefM-like"/>
    <property type="match status" value="1"/>
</dbReference>
<keyword evidence="5" id="KW-1185">Reference proteome</keyword>
<evidence type="ECO:0000313" key="4">
    <source>
        <dbReference type="EMBL" id="TDR90491.1"/>
    </source>
</evidence>
<dbReference type="InterPro" id="IPR036165">
    <property type="entry name" value="YefM-like_sf"/>
</dbReference>
<protein>
    <recommendedName>
        <fullName evidence="2">Antitoxin</fullName>
    </recommendedName>
</protein>
<dbReference type="Pfam" id="PF02604">
    <property type="entry name" value="PhdYeFM_antitox"/>
    <property type="match status" value="1"/>
</dbReference>
<keyword evidence="4" id="KW-0238">DNA-binding</keyword>
<feature type="region of interest" description="Disordered" evidence="3">
    <location>
        <begin position="44"/>
        <end position="85"/>
    </location>
</feature>
<sequence>MRRVGIKALKNNLSRYVHAAAGGERVLVTDRDKVVAELVPPQQCGASSEDDVVARGAREGWLTPPKRHGPLPDRGPRPPDQPTITFERLMEDLARDREDR</sequence>
<evidence type="ECO:0000256" key="1">
    <source>
        <dbReference type="ARBA" id="ARBA00009981"/>
    </source>
</evidence>
<dbReference type="OrthoDB" id="557859at2"/>
<accession>A0A4R7BY10</accession>
<reference evidence="4 5" key="1">
    <citation type="submission" date="2019-03" db="EMBL/GenBank/DDBJ databases">
        <title>Genomic Encyclopedia of Type Strains, Phase IV (KMG-IV): sequencing the most valuable type-strain genomes for metagenomic binning, comparative biology and taxonomic classification.</title>
        <authorList>
            <person name="Goeker M."/>
        </authorList>
    </citation>
    <scope>NUCLEOTIDE SEQUENCE [LARGE SCALE GENOMIC DNA]</scope>
    <source>
        <strain evidence="4 5">DSM 25903</strain>
    </source>
</reference>
<proteinExistence type="inferred from homology"/>
<evidence type="ECO:0000256" key="2">
    <source>
        <dbReference type="RuleBase" id="RU362080"/>
    </source>
</evidence>